<evidence type="ECO:0008006" key="3">
    <source>
        <dbReference type="Google" id="ProtNLM"/>
    </source>
</evidence>
<dbReference type="InterPro" id="IPR027417">
    <property type="entry name" value="P-loop_NTPase"/>
</dbReference>
<sequence>MTVLTPAAFSLAQGAKWAFTTRRVRRADAALLLRDVSGARAGDLALGRIERIGSHRNIQLASGRPSELYPGDLVVLACGARYAADQFEGLATLDREGADMLAGGGVLGQMRQCHGKMAPPTRVAPLGLLAGADGAPLNLAAYALSPAPRPQGLPVIGVVGASMNSGKTAATASLAHGLARAGRRVAAIKATGTGAFGDVNAYADAGAHVALDFTDAGMVSTYREPLGRILACLDTLLAEAVRQGCDCAVVEIADGVLQAETAALLADPGARSAFSGWLYAAPDALAALGGAAALARVGIAPLALTGLITRAPLLVAEAAAATGLRVLEREALRDPAEAAALIATCETRALGAA</sequence>
<protein>
    <recommendedName>
        <fullName evidence="3">DUF1611 domain-containing protein</fullName>
    </recommendedName>
</protein>
<dbReference type="OrthoDB" id="145933at2"/>
<dbReference type="RefSeq" id="WP_093256162.1">
    <property type="nucleotide sequence ID" value="NZ_FNQM01000026.1"/>
</dbReference>
<dbReference type="STRING" id="89524.SAMN05444370_1265"/>
<name>A0A1H4FNV1_9RHOB</name>
<gene>
    <name evidence="1" type="ORF">SAMN05444370_1265</name>
</gene>
<organism evidence="1 2">
    <name type="scientific">Rubrimonas cliftonensis</name>
    <dbReference type="NCBI Taxonomy" id="89524"/>
    <lineage>
        <taxon>Bacteria</taxon>
        <taxon>Pseudomonadati</taxon>
        <taxon>Pseudomonadota</taxon>
        <taxon>Alphaproteobacteria</taxon>
        <taxon>Rhodobacterales</taxon>
        <taxon>Paracoccaceae</taxon>
        <taxon>Rubrimonas</taxon>
    </lineage>
</organism>
<reference evidence="1 2" key="1">
    <citation type="submission" date="2016-10" db="EMBL/GenBank/DDBJ databases">
        <authorList>
            <person name="de Groot N.N."/>
        </authorList>
    </citation>
    <scope>NUCLEOTIDE SEQUENCE [LARGE SCALE GENOMIC DNA]</scope>
    <source>
        <strain evidence="1 2">DSM 15345</strain>
    </source>
</reference>
<dbReference type="Gene3D" id="3.40.50.300">
    <property type="entry name" value="P-loop containing nucleotide triphosphate hydrolases"/>
    <property type="match status" value="1"/>
</dbReference>
<proteinExistence type="predicted"/>
<evidence type="ECO:0000313" key="2">
    <source>
        <dbReference type="Proteomes" id="UP000198703"/>
    </source>
</evidence>
<keyword evidence="2" id="KW-1185">Reference proteome</keyword>
<dbReference type="Proteomes" id="UP000198703">
    <property type="component" value="Unassembled WGS sequence"/>
</dbReference>
<dbReference type="SUPFAM" id="SSF52540">
    <property type="entry name" value="P-loop containing nucleoside triphosphate hydrolases"/>
    <property type="match status" value="1"/>
</dbReference>
<evidence type="ECO:0000313" key="1">
    <source>
        <dbReference type="EMBL" id="SEA98974.1"/>
    </source>
</evidence>
<accession>A0A1H4FNV1</accession>
<dbReference type="AlphaFoldDB" id="A0A1H4FNV1"/>
<dbReference type="EMBL" id="FNQM01000026">
    <property type="protein sequence ID" value="SEA98974.1"/>
    <property type="molecule type" value="Genomic_DNA"/>
</dbReference>